<sequence length="212" mass="23800">MNVSQAFNSTNSTKHMLGDHVLGNGFSITACKQPMNVNMKLLPGPLTHVDKSLTANKQGKVDSVLSTIGKLAKRKLTIGAAILQVGKAEKIFRRVFTVREGEELLKTSKCCLYTTGGPIAGRLFISTKRVAFCSKEPIAKFTYLSGESVIFCYKVSIPLRKVKRANQSENVQKPSQKYLQVITTDNFEFWFMGFLKYEKIFNFLQRIVSQVF</sequence>
<feature type="domain" description="GRAM" evidence="2">
    <location>
        <begin position="90"/>
        <end position="169"/>
    </location>
</feature>
<dbReference type="SMART" id="SM00568">
    <property type="entry name" value="GRAM"/>
    <property type="match status" value="1"/>
</dbReference>
<dbReference type="AlphaFoldDB" id="A0A7C9CVM2"/>
<accession>A0A7C9CVM2</accession>
<reference evidence="3" key="1">
    <citation type="journal article" date="2013" name="J. Plant Res.">
        <title>Effect of fungi and light on seed germination of three Opuntia species from semiarid lands of central Mexico.</title>
        <authorList>
            <person name="Delgado-Sanchez P."/>
            <person name="Jimenez-Bremont J.F."/>
            <person name="Guerrero-Gonzalez Mde L."/>
            <person name="Flores J."/>
        </authorList>
    </citation>
    <scope>NUCLEOTIDE SEQUENCE</scope>
    <source>
        <tissue evidence="3">Cladode</tissue>
    </source>
</reference>
<dbReference type="InterPro" id="IPR037848">
    <property type="entry name" value="GEM-like"/>
</dbReference>
<proteinExistence type="inferred from homology"/>
<protein>
    <recommendedName>
        <fullName evidence="2">GRAM domain-containing protein</fullName>
    </recommendedName>
</protein>
<organism evidence="3">
    <name type="scientific">Opuntia streptacantha</name>
    <name type="common">Prickly pear cactus</name>
    <name type="synonym">Opuntia cardona</name>
    <dbReference type="NCBI Taxonomy" id="393608"/>
    <lineage>
        <taxon>Eukaryota</taxon>
        <taxon>Viridiplantae</taxon>
        <taxon>Streptophyta</taxon>
        <taxon>Embryophyta</taxon>
        <taxon>Tracheophyta</taxon>
        <taxon>Spermatophyta</taxon>
        <taxon>Magnoliopsida</taxon>
        <taxon>eudicotyledons</taxon>
        <taxon>Gunneridae</taxon>
        <taxon>Pentapetalae</taxon>
        <taxon>Caryophyllales</taxon>
        <taxon>Cactineae</taxon>
        <taxon>Cactaceae</taxon>
        <taxon>Opuntioideae</taxon>
        <taxon>Opuntia</taxon>
    </lineage>
</organism>
<dbReference type="PANTHER" id="PTHR31969">
    <property type="entry name" value="GEM-LIKE PROTEIN 2"/>
    <property type="match status" value="1"/>
</dbReference>
<dbReference type="InterPro" id="IPR011993">
    <property type="entry name" value="PH-like_dom_sf"/>
</dbReference>
<dbReference type="Pfam" id="PF02893">
    <property type="entry name" value="GRAM"/>
    <property type="match status" value="1"/>
</dbReference>
<dbReference type="Gene3D" id="2.30.29.30">
    <property type="entry name" value="Pleckstrin-homology domain (PH domain)/Phosphotyrosine-binding domain (PTB)"/>
    <property type="match status" value="1"/>
</dbReference>
<evidence type="ECO:0000259" key="2">
    <source>
        <dbReference type="SMART" id="SM00568"/>
    </source>
</evidence>
<evidence type="ECO:0000313" key="3">
    <source>
        <dbReference type="EMBL" id="MBA4627540.1"/>
    </source>
</evidence>
<dbReference type="InterPro" id="IPR004182">
    <property type="entry name" value="GRAM"/>
</dbReference>
<dbReference type="EMBL" id="GISG01062496">
    <property type="protein sequence ID" value="MBA4627540.1"/>
    <property type="molecule type" value="Transcribed_RNA"/>
</dbReference>
<comment type="similarity">
    <text evidence="1">Belongs to the GEM family.</text>
</comment>
<reference evidence="3" key="2">
    <citation type="submission" date="2020-07" db="EMBL/GenBank/DDBJ databases">
        <authorList>
            <person name="Vera ALvarez R."/>
            <person name="Arias-Moreno D.M."/>
            <person name="Jimenez-Jacinto V."/>
            <person name="Jimenez-Bremont J.F."/>
            <person name="Swaminathan K."/>
            <person name="Moose S.P."/>
            <person name="Guerrero-Gonzalez M.L."/>
            <person name="Marino-Ramirez L."/>
            <person name="Landsman D."/>
            <person name="Rodriguez-Kessler M."/>
            <person name="Delgado-Sanchez P."/>
        </authorList>
    </citation>
    <scope>NUCLEOTIDE SEQUENCE</scope>
    <source>
        <tissue evidence="3">Cladode</tissue>
    </source>
</reference>
<dbReference type="EMBL" id="GISG01062497">
    <property type="protein sequence ID" value="MBA4627541.1"/>
    <property type="molecule type" value="Transcribed_RNA"/>
</dbReference>
<evidence type="ECO:0000256" key="1">
    <source>
        <dbReference type="ARBA" id="ARBA00009414"/>
    </source>
</evidence>
<name>A0A7C9CVM2_OPUST</name>